<sequence length="110" mass="11935">MLLREVIDSLNLQVISEGNLEVEVRSGIVSDLLSYVMGNAKEGDLWLTIQTHMNVVAVASLCKVAAVIVTSNLEVNEEVIDKAQEEGITILKSSLPSYELSGSLYLSGIR</sequence>
<name>A0A9E2BJL4_PSYF1</name>
<dbReference type="SUPFAM" id="SSF75138">
    <property type="entry name" value="HprK N-terminal domain-like"/>
    <property type="match status" value="1"/>
</dbReference>
<dbReference type="AlphaFoldDB" id="A0A9E2BJL4"/>
<evidence type="ECO:0000313" key="2">
    <source>
        <dbReference type="EMBL" id="MBT9144294.1"/>
    </source>
</evidence>
<reference evidence="2 3" key="1">
    <citation type="journal article" date="2021" name="bioRxiv">
        <title>Unique metabolic strategies in Hadean analogues reveal hints for primordial physiology.</title>
        <authorList>
            <person name="Nobu M.K."/>
            <person name="Nakai R."/>
            <person name="Tamazawa S."/>
            <person name="Mori H."/>
            <person name="Toyoda A."/>
            <person name="Ijiri A."/>
            <person name="Suzuki S."/>
            <person name="Kurokawa K."/>
            <person name="Kamagata Y."/>
            <person name="Tamaki H."/>
        </authorList>
    </citation>
    <scope>NUCLEOTIDE SEQUENCE [LARGE SCALE GENOMIC DNA]</scope>
    <source>
        <strain evidence="2">BS525</strain>
    </source>
</reference>
<dbReference type="Gene3D" id="3.40.1390.20">
    <property type="entry name" value="HprK N-terminal domain-like"/>
    <property type="match status" value="1"/>
</dbReference>
<evidence type="ECO:0000259" key="1">
    <source>
        <dbReference type="Pfam" id="PF07085"/>
    </source>
</evidence>
<dbReference type="InterPro" id="IPR010766">
    <property type="entry name" value="DRTGG"/>
</dbReference>
<dbReference type="Pfam" id="PF07085">
    <property type="entry name" value="DRTGG"/>
    <property type="match status" value="1"/>
</dbReference>
<dbReference type="EMBL" id="QLTW01000003">
    <property type="protein sequence ID" value="MBT9144294.1"/>
    <property type="molecule type" value="Genomic_DNA"/>
</dbReference>
<evidence type="ECO:0000313" key="3">
    <source>
        <dbReference type="Proteomes" id="UP000811545"/>
    </source>
</evidence>
<proteinExistence type="predicted"/>
<protein>
    <recommendedName>
        <fullName evidence="1">DRTGG domain-containing protein</fullName>
    </recommendedName>
</protein>
<organism evidence="2 3">
    <name type="scientific">Psychracetigena formicireducens</name>
    <dbReference type="NCBI Taxonomy" id="2986056"/>
    <lineage>
        <taxon>Bacteria</taxon>
        <taxon>Bacillati</taxon>
        <taxon>Candidatus Lithacetigenota</taxon>
        <taxon>Candidatus Psychracetigena</taxon>
    </lineage>
</organism>
<dbReference type="Proteomes" id="UP000811545">
    <property type="component" value="Unassembled WGS sequence"/>
</dbReference>
<dbReference type="InterPro" id="IPR028979">
    <property type="entry name" value="Ser_kin/Pase_Hpr-like_N_sf"/>
</dbReference>
<accession>A0A9E2BJL4</accession>
<feature type="domain" description="DRTGG" evidence="1">
    <location>
        <begin position="10"/>
        <end position="101"/>
    </location>
</feature>
<comment type="caution">
    <text evidence="2">The sequence shown here is derived from an EMBL/GenBank/DDBJ whole genome shotgun (WGS) entry which is preliminary data.</text>
</comment>
<gene>
    <name evidence="2" type="ORF">DDT42_00126</name>
</gene>